<comment type="caution">
    <text evidence="6">The sequence shown here is derived from an EMBL/GenBank/DDBJ whole genome shotgun (WGS) entry which is preliminary data.</text>
</comment>
<evidence type="ECO:0000256" key="1">
    <source>
        <dbReference type="ARBA" id="ARBA00004606"/>
    </source>
</evidence>
<accession>A0A6A1UW21</accession>
<evidence type="ECO:0000256" key="4">
    <source>
        <dbReference type="ARBA" id="ARBA00023136"/>
    </source>
</evidence>
<dbReference type="PANTHER" id="PTHR31042:SF149">
    <property type="entry name" value="CORE-2_I-BRANCHING ENZYME"/>
    <property type="match status" value="1"/>
</dbReference>
<dbReference type="GO" id="GO:0016757">
    <property type="term" value="F:glycosyltransferase activity"/>
    <property type="evidence" value="ECO:0007669"/>
    <property type="project" value="UniProtKB-KW"/>
</dbReference>
<evidence type="ECO:0008006" key="8">
    <source>
        <dbReference type="Google" id="ProtNLM"/>
    </source>
</evidence>
<evidence type="ECO:0000256" key="5">
    <source>
        <dbReference type="ARBA" id="ARBA00023180"/>
    </source>
</evidence>
<dbReference type="AlphaFoldDB" id="A0A6A1UW21"/>
<dbReference type="OrthoDB" id="191334at2759"/>
<evidence type="ECO:0000313" key="6">
    <source>
        <dbReference type="EMBL" id="KAB1204503.1"/>
    </source>
</evidence>
<evidence type="ECO:0000256" key="2">
    <source>
        <dbReference type="ARBA" id="ARBA00022676"/>
    </source>
</evidence>
<dbReference type="Pfam" id="PF02485">
    <property type="entry name" value="Branch"/>
    <property type="match status" value="2"/>
</dbReference>
<protein>
    <recommendedName>
        <fullName evidence="8">Xylosyltransferase 1</fullName>
    </recommendedName>
</protein>
<evidence type="ECO:0000256" key="3">
    <source>
        <dbReference type="ARBA" id="ARBA00022679"/>
    </source>
</evidence>
<dbReference type="EMBL" id="RXIC02000026">
    <property type="protein sequence ID" value="KAB1204503.1"/>
    <property type="molecule type" value="Genomic_DNA"/>
</dbReference>
<dbReference type="InterPro" id="IPR003406">
    <property type="entry name" value="Glyco_trans_14"/>
</dbReference>
<keyword evidence="2" id="KW-0328">Glycosyltransferase</keyword>
<reference evidence="6 7" key="1">
    <citation type="journal article" date="2019" name="Plant Biotechnol. J.">
        <title>The red bayberry genome and genetic basis of sex determination.</title>
        <authorList>
            <person name="Jia H.M."/>
            <person name="Jia H.J."/>
            <person name="Cai Q.L."/>
            <person name="Wang Y."/>
            <person name="Zhao H.B."/>
            <person name="Yang W.F."/>
            <person name="Wang G.Y."/>
            <person name="Li Y.H."/>
            <person name="Zhan D.L."/>
            <person name="Shen Y.T."/>
            <person name="Niu Q.F."/>
            <person name="Chang L."/>
            <person name="Qiu J."/>
            <person name="Zhao L."/>
            <person name="Xie H.B."/>
            <person name="Fu W.Y."/>
            <person name="Jin J."/>
            <person name="Li X.W."/>
            <person name="Jiao Y."/>
            <person name="Zhou C.C."/>
            <person name="Tu T."/>
            <person name="Chai C.Y."/>
            <person name="Gao J.L."/>
            <person name="Fan L.J."/>
            <person name="van de Weg E."/>
            <person name="Wang J.Y."/>
            <person name="Gao Z.S."/>
        </authorList>
    </citation>
    <scope>NUCLEOTIDE SEQUENCE [LARGE SCALE GENOMIC DNA]</scope>
    <source>
        <tissue evidence="6">Leaves</tissue>
    </source>
</reference>
<keyword evidence="4" id="KW-0472">Membrane</keyword>
<dbReference type="PANTHER" id="PTHR31042">
    <property type="entry name" value="CORE-2/I-BRANCHING BETA-1,6-N-ACETYLGLUCOSAMINYLTRANSFERASE FAMILY PROTEIN-RELATED"/>
    <property type="match status" value="1"/>
</dbReference>
<name>A0A6A1UW21_9ROSI</name>
<dbReference type="Proteomes" id="UP000516437">
    <property type="component" value="Chromosome 8"/>
</dbReference>
<gene>
    <name evidence="6" type="ORF">CJ030_MR8G021845</name>
</gene>
<evidence type="ECO:0000313" key="7">
    <source>
        <dbReference type="Proteomes" id="UP000516437"/>
    </source>
</evidence>
<keyword evidence="3" id="KW-0808">Transferase</keyword>
<organism evidence="6 7">
    <name type="scientific">Morella rubra</name>
    <name type="common">Chinese bayberry</name>
    <dbReference type="NCBI Taxonomy" id="262757"/>
    <lineage>
        <taxon>Eukaryota</taxon>
        <taxon>Viridiplantae</taxon>
        <taxon>Streptophyta</taxon>
        <taxon>Embryophyta</taxon>
        <taxon>Tracheophyta</taxon>
        <taxon>Spermatophyta</taxon>
        <taxon>Magnoliopsida</taxon>
        <taxon>eudicotyledons</taxon>
        <taxon>Gunneridae</taxon>
        <taxon>Pentapetalae</taxon>
        <taxon>rosids</taxon>
        <taxon>fabids</taxon>
        <taxon>Fagales</taxon>
        <taxon>Myricaceae</taxon>
        <taxon>Morella</taxon>
    </lineage>
</organism>
<keyword evidence="5" id="KW-0325">Glycoprotein</keyword>
<comment type="subcellular location">
    <subcellularLocation>
        <location evidence="1">Membrane</location>
        <topology evidence="1">Single-pass type II membrane protein</topology>
    </subcellularLocation>
</comment>
<keyword evidence="7" id="KW-1185">Reference proteome</keyword>
<dbReference type="GO" id="GO:0016020">
    <property type="term" value="C:membrane"/>
    <property type="evidence" value="ECO:0007669"/>
    <property type="project" value="UniProtKB-SubCell"/>
</dbReference>
<sequence length="462" mass="54336">MKTVRAWHLGLRDIMIMSWSRKRSHLKRPKRIVLLVSLVSIFLLGAYVYPPRSSVTCYVFSSARCGMLEQHPSTELTDEEFAARVVFKEILNTPPVESRKPKIAFMFLTPDSLPFEMLWDNFQQIYFICVFGHRVAYAALKKREMHCKHEIGHENRFTVYVHSSKEKPVHVSPHFIGRDILSDKVVWGEISMVDAEKRLLANALTDPDNQQFVLLSDSCVPLHSFKYVYHYLMFTNVSFIDCFVDPGPYGTGRYAEHMLPEVEEKYFRKASQWFSMKRQHALMVLTDSLYYQKFRLYCRPNMEHKRNCYADEHYLPTLFNMIDPTGIANWSVTHVDWSEGKWHPKTYRAPDVTYELLKNITSFDESIHVTSDEKWFSMKRQHALMVLTDSLYYQKFRLYCRSDLALHSVFPTGIANWSVTHVDWSEGKWHPKTYRAPDVTYELLKNITSFDESIHVTSDEKV</sequence>
<dbReference type="InterPro" id="IPR044174">
    <property type="entry name" value="BC10-like"/>
</dbReference>
<proteinExistence type="predicted"/>